<sequence>MENEEIMEINSTDQHQDDHTVPESTGETRSIQRGVCIDLGLEIGRVTIPLSDWKEVSEGSILTLEGVKVGQAYLTDSEGVIAYGELLDIEGTIGFQIKRWRTA</sequence>
<reference evidence="2 3" key="1">
    <citation type="submission" date="2019-09" db="EMBL/GenBank/DDBJ databases">
        <title>Draft genome sequencing and comparative genomics of hatchery-associated Vibrios.</title>
        <authorList>
            <person name="Kehlet-Delgado H."/>
            <person name="Mueller R.S."/>
        </authorList>
    </citation>
    <scope>NUCLEOTIDE SEQUENCE [LARGE SCALE GENOMIC DNA]</scope>
    <source>
        <strain evidence="2 3">00-90-10</strain>
    </source>
</reference>
<dbReference type="InterPro" id="IPR036429">
    <property type="entry name" value="SpoA-like_sf"/>
</dbReference>
<evidence type="ECO:0008006" key="4">
    <source>
        <dbReference type="Google" id="ProtNLM"/>
    </source>
</evidence>
<evidence type="ECO:0000313" key="2">
    <source>
        <dbReference type="EMBL" id="NOH35995.1"/>
    </source>
</evidence>
<gene>
    <name evidence="2" type="ORF">F0245_21995</name>
</gene>
<dbReference type="SUPFAM" id="SSF101801">
    <property type="entry name" value="Surface presentation of antigens (SPOA)"/>
    <property type="match status" value="1"/>
</dbReference>
<dbReference type="Gene3D" id="2.30.330.10">
    <property type="entry name" value="SpoA-like"/>
    <property type="match status" value="1"/>
</dbReference>
<organism evidence="2 3">
    <name type="scientific">Vibrio chagasii</name>
    <dbReference type="NCBI Taxonomy" id="170679"/>
    <lineage>
        <taxon>Bacteria</taxon>
        <taxon>Pseudomonadati</taxon>
        <taxon>Pseudomonadota</taxon>
        <taxon>Gammaproteobacteria</taxon>
        <taxon>Vibrionales</taxon>
        <taxon>Vibrionaceae</taxon>
        <taxon>Vibrio</taxon>
    </lineage>
</organism>
<name>A0A7Y4DTQ1_9VIBR</name>
<accession>A0A7Y4DTQ1</accession>
<proteinExistence type="predicted"/>
<feature type="region of interest" description="Disordered" evidence="1">
    <location>
        <begin position="1"/>
        <end position="28"/>
    </location>
</feature>
<evidence type="ECO:0000256" key="1">
    <source>
        <dbReference type="SAM" id="MobiDB-lite"/>
    </source>
</evidence>
<dbReference type="Proteomes" id="UP000525336">
    <property type="component" value="Unassembled WGS sequence"/>
</dbReference>
<evidence type="ECO:0000313" key="3">
    <source>
        <dbReference type="Proteomes" id="UP000525336"/>
    </source>
</evidence>
<protein>
    <recommendedName>
        <fullName evidence="4">Flagellar motor switch protein FliN-like C-terminal domain-containing protein</fullName>
    </recommendedName>
</protein>
<comment type="caution">
    <text evidence="2">The sequence shown here is derived from an EMBL/GenBank/DDBJ whole genome shotgun (WGS) entry which is preliminary data.</text>
</comment>
<dbReference type="EMBL" id="VTXW01000033">
    <property type="protein sequence ID" value="NOH35995.1"/>
    <property type="molecule type" value="Genomic_DNA"/>
</dbReference>
<dbReference type="RefSeq" id="WP_171369234.1">
    <property type="nucleotide sequence ID" value="NZ_VTXW01000033.1"/>
</dbReference>
<dbReference type="AlphaFoldDB" id="A0A7Y4DTQ1"/>